<sequence length="545" mass="61372">MMGLPNEHQLKFNSIKDAKSLLEAIEKRFGGNDATKKTQRNLLKQPYENLFGSSSDSLDQTFDKLQKLGVNTANEVNTASSQANAASASNIDNLSVAVICAFLASQPNSTKLVNEDLEQIHPNDLEKMDQKWQMAMLTMRARTFLKNTGRKLNLSGNDSIEFDKSKVECYNCHKKATCKGMSITNGTGPQKDRVLTELQRRLDPAKVEINKLENASKSLNKIIECQITDNCKKKLGYNEVPPPLTGLFPPLKLDLSSTGLEELFNEHKTKKLKDKSNEEEVEKKEVKPSLNRINFVKATTDNNPKETVKTSEQPKQNTHRKKGTKDETSGTLKSFITRVENLMNLRVNVIRNNNGIKFKNKEMNHFYKVKGKFDGKIDEGFFVGYLLNSKAFRVFNSRTRIVEKNLHVRFSENTPNRVGGGPNWLFDIDALTKKMNYQPVTADSPLSSTSKSSQDNEFQPLNNSAKRVDEYLSKENDCNAQGEEDNTNSTNRVNIVTSNIYTASSSGVNDVRTNIRIDLPLDPNMPSLEDIEIFEDSHDDEDALV</sequence>
<protein>
    <submittedName>
        <fullName evidence="3">Ribonuclease H-like domain-containing protein</fullName>
    </submittedName>
</protein>
<feature type="region of interest" description="Disordered" evidence="1">
    <location>
        <begin position="292"/>
        <end position="329"/>
    </location>
</feature>
<feature type="region of interest" description="Disordered" evidence="1">
    <location>
        <begin position="441"/>
        <end position="464"/>
    </location>
</feature>
<comment type="caution">
    <text evidence="3">The sequence shown here is derived from an EMBL/GenBank/DDBJ whole genome shotgun (WGS) entry which is preliminary data.</text>
</comment>
<proteinExistence type="predicted"/>
<gene>
    <name evidence="3" type="ORF">Tci_051482</name>
</gene>
<feature type="domain" description="Retroviral polymerase SH3-like" evidence="2">
    <location>
        <begin position="370"/>
        <end position="414"/>
    </location>
</feature>
<dbReference type="InterPro" id="IPR057670">
    <property type="entry name" value="SH3_retrovirus"/>
</dbReference>
<accession>A0A6L2N4L8</accession>
<dbReference type="AlphaFoldDB" id="A0A6L2N4L8"/>
<evidence type="ECO:0000313" key="3">
    <source>
        <dbReference type="EMBL" id="GEU79504.1"/>
    </source>
</evidence>
<reference evidence="3" key="1">
    <citation type="journal article" date="2019" name="Sci. Rep.">
        <title>Draft genome of Tanacetum cinerariifolium, the natural source of mosquito coil.</title>
        <authorList>
            <person name="Yamashiro T."/>
            <person name="Shiraishi A."/>
            <person name="Satake H."/>
            <person name="Nakayama K."/>
        </authorList>
    </citation>
    <scope>NUCLEOTIDE SEQUENCE</scope>
</reference>
<organism evidence="3">
    <name type="scientific">Tanacetum cinerariifolium</name>
    <name type="common">Dalmatian daisy</name>
    <name type="synonym">Chrysanthemum cinerariifolium</name>
    <dbReference type="NCBI Taxonomy" id="118510"/>
    <lineage>
        <taxon>Eukaryota</taxon>
        <taxon>Viridiplantae</taxon>
        <taxon>Streptophyta</taxon>
        <taxon>Embryophyta</taxon>
        <taxon>Tracheophyta</taxon>
        <taxon>Spermatophyta</taxon>
        <taxon>Magnoliopsida</taxon>
        <taxon>eudicotyledons</taxon>
        <taxon>Gunneridae</taxon>
        <taxon>Pentapetalae</taxon>
        <taxon>asterids</taxon>
        <taxon>campanulids</taxon>
        <taxon>Asterales</taxon>
        <taxon>Asteraceae</taxon>
        <taxon>Asteroideae</taxon>
        <taxon>Anthemideae</taxon>
        <taxon>Anthemidinae</taxon>
        <taxon>Tanacetum</taxon>
    </lineage>
</organism>
<evidence type="ECO:0000259" key="2">
    <source>
        <dbReference type="Pfam" id="PF25597"/>
    </source>
</evidence>
<dbReference type="EMBL" id="BKCJ010007885">
    <property type="protein sequence ID" value="GEU79504.1"/>
    <property type="molecule type" value="Genomic_DNA"/>
</dbReference>
<dbReference type="Pfam" id="PF25597">
    <property type="entry name" value="SH3_retrovirus"/>
    <property type="match status" value="1"/>
</dbReference>
<evidence type="ECO:0000256" key="1">
    <source>
        <dbReference type="SAM" id="MobiDB-lite"/>
    </source>
</evidence>
<name>A0A6L2N4L8_TANCI</name>